<dbReference type="InterPro" id="IPR017937">
    <property type="entry name" value="Thioredoxin_CS"/>
</dbReference>
<evidence type="ECO:0000256" key="1">
    <source>
        <dbReference type="SAM" id="SignalP"/>
    </source>
</evidence>
<dbReference type="HOGENOM" id="CLU_059951_0_0_1"/>
<dbReference type="SUPFAM" id="SSF52833">
    <property type="entry name" value="Thioredoxin-like"/>
    <property type="match status" value="1"/>
</dbReference>
<protein>
    <submittedName>
        <fullName evidence="4">Thioredoxin-like protein</fullName>
    </submittedName>
</protein>
<dbReference type="EMBL" id="GL996528">
    <property type="protein sequence ID" value="EGV61307.1"/>
    <property type="molecule type" value="Genomic_DNA"/>
</dbReference>
<proteinExistence type="predicted"/>
<dbReference type="eggNOG" id="KOG0191">
    <property type="taxonomic scope" value="Eukaryota"/>
</dbReference>
<dbReference type="OrthoDB" id="10264505at2759"/>
<evidence type="ECO:0000313" key="4">
    <source>
        <dbReference type="EMBL" id="EGV61307.1"/>
    </source>
</evidence>
<keyword evidence="1" id="KW-0732">Signal</keyword>
<dbReference type="Proteomes" id="UP000000707">
    <property type="component" value="Unassembled WGS sequence"/>
</dbReference>
<organism evidence="5">
    <name type="scientific">Candida tenuis (strain ATCC 10573 / BCRC 21748 / CBS 615 / JCM 9827 / NBRC 10315 / NRRL Y-1498 / VKM Y-70)</name>
    <name type="common">Yeast</name>
    <name type="synonym">Yamadazyma tenuis</name>
    <dbReference type="NCBI Taxonomy" id="590646"/>
    <lineage>
        <taxon>Eukaryota</taxon>
        <taxon>Fungi</taxon>
        <taxon>Dikarya</taxon>
        <taxon>Ascomycota</taxon>
        <taxon>Saccharomycotina</taxon>
        <taxon>Pichiomycetes</taxon>
        <taxon>Debaryomycetaceae</taxon>
        <taxon>Yamadazyma</taxon>
    </lineage>
</organism>
<gene>
    <name evidence="3" type="ORF">CANTEDRAFT_116970</name>
</gene>
<dbReference type="Gene3D" id="3.40.30.10">
    <property type="entry name" value="Glutaredoxin"/>
    <property type="match status" value="2"/>
</dbReference>
<dbReference type="PRINTS" id="PR00421">
    <property type="entry name" value="THIOREDOXIN"/>
</dbReference>
<keyword evidence="5" id="KW-1185">Reference proteome</keyword>
<dbReference type="AlphaFoldDB" id="G3BDB3"/>
<dbReference type="GO" id="GO:0015035">
    <property type="term" value="F:protein-disulfide reductase activity"/>
    <property type="evidence" value="ECO:0007669"/>
    <property type="project" value="TreeGrafter"/>
</dbReference>
<dbReference type="STRING" id="590646.G3BDB3"/>
<name>G3BDB3_CANTC</name>
<evidence type="ECO:0000313" key="5">
    <source>
        <dbReference type="Proteomes" id="UP000000707"/>
    </source>
</evidence>
<dbReference type="PANTHER" id="PTHR45815:SF3">
    <property type="entry name" value="PROTEIN DISULFIDE-ISOMERASE A6"/>
    <property type="match status" value="1"/>
</dbReference>
<dbReference type="InterPro" id="IPR013766">
    <property type="entry name" value="Thioredoxin_domain"/>
</dbReference>
<dbReference type="PROSITE" id="PS51352">
    <property type="entry name" value="THIOREDOXIN_2"/>
    <property type="match status" value="1"/>
</dbReference>
<feature type="signal peptide" evidence="1">
    <location>
        <begin position="1"/>
        <end position="18"/>
    </location>
</feature>
<feature type="chain" id="PRO_5010833549" evidence="1">
    <location>
        <begin position="19"/>
        <end position="306"/>
    </location>
</feature>
<evidence type="ECO:0000259" key="2">
    <source>
        <dbReference type="PROSITE" id="PS51352"/>
    </source>
</evidence>
<dbReference type="GO" id="GO:0034976">
    <property type="term" value="P:response to endoplasmic reticulum stress"/>
    <property type="evidence" value="ECO:0007669"/>
    <property type="project" value="TreeGrafter"/>
</dbReference>
<dbReference type="PANTHER" id="PTHR45815">
    <property type="entry name" value="PROTEIN DISULFIDE-ISOMERASE A6"/>
    <property type="match status" value="1"/>
</dbReference>
<accession>G3BDB3</accession>
<dbReference type="EMBL" id="GL996528">
    <property type="protein sequence ID" value="EGV61306.1"/>
    <property type="molecule type" value="Genomic_DNA"/>
</dbReference>
<dbReference type="Pfam" id="PF00085">
    <property type="entry name" value="Thioredoxin"/>
    <property type="match status" value="1"/>
</dbReference>
<feature type="domain" description="Thioredoxin" evidence="2">
    <location>
        <begin position="12"/>
        <end position="151"/>
    </location>
</feature>
<sequence>MVLYKYILFIWQCLAVLAASDGFYDKNPNIYELTPATFDKVVNKSNYTTIVEFYAPWCGYCKQLKSTFQKVGKFIQNDARYSVHVAAVNCDKGYNKKLCADEKVTGFPTLKVFRPPKYDATKPTVTKHVSEVYTGQRSFKPIVDFLASRIKNYVKRVHSFEQVSTWLNKGNSTKRVLLVTEVSALSAMYKSLAVDYLGLVSFGVFTIKEQPTDAKVSIGDKEVELPLEKMGKSALLLIDTEEKSVLRYEGKLNDKLKISKWIMEKSGVQPLEGELSNKEKETYERYRLGKKIRKQKKQPELEHDEL</sequence>
<dbReference type="InterPro" id="IPR036249">
    <property type="entry name" value="Thioredoxin-like_sf"/>
</dbReference>
<dbReference type="GO" id="GO:0005788">
    <property type="term" value="C:endoplasmic reticulum lumen"/>
    <property type="evidence" value="ECO:0007669"/>
    <property type="project" value="TreeGrafter"/>
</dbReference>
<reference evidence="3 5" key="1">
    <citation type="journal article" date="2011" name="Proc. Natl. Acad. Sci. U.S.A.">
        <title>Comparative genomics of xylose-fermenting fungi for enhanced biofuel production.</title>
        <authorList>
            <person name="Wohlbach D.J."/>
            <person name="Kuo A."/>
            <person name="Sato T.K."/>
            <person name="Potts K.M."/>
            <person name="Salamov A.A."/>
            <person name="LaButti K.M."/>
            <person name="Sun H."/>
            <person name="Clum A."/>
            <person name="Pangilinan J.L."/>
            <person name="Lindquist E.A."/>
            <person name="Lucas S."/>
            <person name="Lapidus A."/>
            <person name="Jin M."/>
            <person name="Gunawan C."/>
            <person name="Balan V."/>
            <person name="Dale B.E."/>
            <person name="Jeffries T.W."/>
            <person name="Zinkel R."/>
            <person name="Barry K.W."/>
            <person name="Grigoriev I.V."/>
            <person name="Gasch A.P."/>
        </authorList>
    </citation>
    <scope>NUCLEOTIDE SEQUENCE [LARGE SCALE GENOMIC DNA]</scope>
    <source>
        <strain evidence="3">ATCC 10573</strain>
        <strain evidence="5">ATCC 10573 / BCRC 21748 / CBS 615 / JCM 9827 / NBRC 10315 / NRRL Y-1498 / VKM Y-70</strain>
    </source>
</reference>
<evidence type="ECO:0000313" key="3">
    <source>
        <dbReference type="EMBL" id="EGV61306.1"/>
    </source>
</evidence>
<dbReference type="PROSITE" id="PS00194">
    <property type="entry name" value="THIOREDOXIN_1"/>
    <property type="match status" value="1"/>
</dbReference>